<comment type="caution">
    <text evidence="3">The sequence shown here is derived from an EMBL/GenBank/DDBJ whole genome shotgun (WGS) entry which is preliminary data.</text>
</comment>
<evidence type="ECO:0000259" key="2">
    <source>
        <dbReference type="PROSITE" id="PS50853"/>
    </source>
</evidence>
<accession>A0A2M6WA27</accession>
<keyword evidence="1" id="KW-0472">Membrane</keyword>
<evidence type="ECO:0000313" key="4">
    <source>
        <dbReference type="Proteomes" id="UP000231464"/>
    </source>
</evidence>
<evidence type="ECO:0000256" key="1">
    <source>
        <dbReference type="SAM" id="Phobius"/>
    </source>
</evidence>
<keyword evidence="1" id="KW-0812">Transmembrane</keyword>
<dbReference type="GO" id="GO:0030246">
    <property type="term" value="F:carbohydrate binding"/>
    <property type="evidence" value="ECO:0007669"/>
    <property type="project" value="InterPro"/>
</dbReference>
<protein>
    <recommendedName>
        <fullName evidence="2">Fibronectin type-III domain-containing protein</fullName>
    </recommendedName>
</protein>
<feature type="non-terminal residue" evidence="3">
    <location>
        <position position="1080"/>
    </location>
</feature>
<dbReference type="Gene3D" id="2.60.40.680">
    <property type="match status" value="1"/>
</dbReference>
<name>A0A2M6WA27_9BACT</name>
<reference evidence="4" key="1">
    <citation type="submission" date="2017-09" db="EMBL/GenBank/DDBJ databases">
        <title>Depth-based differentiation of microbial function through sediment-hosted aquifers and enrichment of novel symbionts in the deep terrestrial subsurface.</title>
        <authorList>
            <person name="Probst A.J."/>
            <person name="Ladd B."/>
            <person name="Jarett J.K."/>
            <person name="Geller-Mcgrath D.E."/>
            <person name="Sieber C.M.K."/>
            <person name="Emerson J.B."/>
            <person name="Anantharaman K."/>
            <person name="Thomas B.C."/>
            <person name="Malmstrom R."/>
            <person name="Stieglmeier M."/>
            <person name="Klingl A."/>
            <person name="Woyke T."/>
            <person name="Ryan C.M."/>
            <person name="Banfield J.F."/>
        </authorList>
    </citation>
    <scope>NUCLEOTIDE SEQUENCE [LARGE SCALE GENOMIC DNA]</scope>
</reference>
<organism evidence="3 4">
    <name type="scientific">Candidatus Kuenenbacteria bacterium CG10_big_fil_rev_8_21_14_0_10_36_11</name>
    <dbReference type="NCBI Taxonomy" id="1974618"/>
    <lineage>
        <taxon>Bacteria</taxon>
        <taxon>Candidatus Kueneniibacteriota</taxon>
    </lineage>
</organism>
<sequence length="1080" mass="118438">MPEDIDLTQQPQDFMPIKKPNFWHRFLFWLSGLTPKHKAFLAVILVLAVAIIGAVIYFVFAMNQVVYRFVPYNNNWTAGSQQMVLIEIDNTYLDQEVVVLEAAIKVDASWLTSGDLVALGLDTNSVSVFAGPNFREISSGVETDPTNNYIYYHIEGYNSATGQMAPLIDPTTNQVPFLELQVDLSSAPVGGTVTFTFENLSSPLYTNFAAIRPVGGGSTLGPASLVFENSPLVKLIKESEAHTIYLKPDNANGFNGSQQTLYVGDVFDVDIWLEPSQDLVAVAVDVNYDTDVLYLDEVIKSEDFPVRVVCDDCDVEKNNHDGIYKLARGYYGNGLSNDGNMNQTVKVATLKFKAVGLINNSETFTDITLTNKQGVVDDGQGTSVNLSSAAIPPNPDGQYKVNAFAAKVIITKGPEVHVKKVNDKWQAEVYWETNVDADANVNYGQTYLPNTTTFPDTATDPISLLRKQHLVTLKNLPDGLIDGATYYYQIISKDAKNNEVQDKIDGTALKNHHQFVVEEVLSDLTIKNLSARASYNSATISWNTVGGESNGLANSQIDYCETGGVRISKSWDDNADNYSLSHSIAVSGLNNDTTYTCEVKSTDKDGKVAICKDEGEDCKVTFTTKAGQAFDANVVLKVMPDRICDKWLYCRSAVEVVNSKDEKESLCFDIGLCNEQNGDGECVSTNNLTSLGIRAAEQTFKHPINVSQIQNLSGYSKVGLDWGAGKIIAGNYHVGVMEPTGVDINLVNGDFETGEAWPWVAASNAELSVIYKNDSRVLKIKPQIPTGANKWLSAEAPLGFISREPGYDYAISMNIWSASSISRDVDIELKVASAYYTVAKVTITSAPQTIVLTSNQKNSQFAYPQAPYGPQSGQGALAIGDEYIDTKAGYFGDDIYVDNISLKSVLPINGLEKIARSCRLYPSVGAIACDTVDANGKVQRGWRGFCLEQDSKYPTSDQEKKMCLNWWPVDIIPGETDIFGKDNQAGYMGRQPLYYCMESAGNYPYIKVTRTGGRSLLYQYCDKDNVAEMLIGGYIFGPIGAFIGAEIPNGKEICGWAQASGRQTMRAPDEIGLRDIDMER</sequence>
<dbReference type="CDD" id="cd08547">
    <property type="entry name" value="Type_II_cohesin"/>
    <property type="match status" value="1"/>
</dbReference>
<feature type="domain" description="Fibronectin type-III" evidence="2">
    <location>
        <begin position="520"/>
        <end position="627"/>
    </location>
</feature>
<proteinExistence type="predicted"/>
<dbReference type="SUPFAM" id="SSF49384">
    <property type="entry name" value="Carbohydrate-binding domain"/>
    <property type="match status" value="1"/>
</dbReference>
<dbReference type="Proteomes" id="UP000231464">
    <property type="component" value="Unassembled WGS sequence"/>
</dbReference>
<feature type="transmembrane region" description="Helical" evidence="1">
    <location>
        <begin position="39"/>
        <end position="60"/>
    </location>
</feature>
<dbReference type="InterPro" id="IPR003961">
    <property type="entry name" value="FN3_dom"/>
</dbReference>
<dbReference type="Gene3D" id="2.60.40.10">
    <property type="entry name" value="Immunoglobulins"/>
    <property type="match status" value="1"/>
</dbReference>
<dbReference type="PROSITE" id="PS50853">
    <property type="entry name" value="FN3"/>
    <property type="match status" value="1"/>
</dbReference>
<dbReference type="Gene3D" id="2.60.120.260">
    <property type="entry name" value="Galactose-binding domain-like"/>
    <property type="match status" value="1"/>
</dbReference>
<dbReference type="InterPro" id="IPR008965">
    <property type="entry name" value="CBM2/CBM3_carb-bd_dom_sf"/>
</dbReference>
<evidence type="ECO:0000313" key="3">
    <source>
        <dbReference type="EMBL" id="PIT89649.1"/>
    </source>
</evidence>
<gene>
    <name evidence="3" type="ORF">COU23_02800</name>
</gene>
<dbReference type="EMBL" id="PFBP01000044">
    <property type="protein sequence ID" value="PIT89649.1"/>
    <property type="molecule type" value="Genomic_DNA"/>
</dbReference>
<dbReference type="AlphaFoldDB" id="A0A2M6WA27"/>
<keyword evidence="1" id="KW-1133">Transmembrane helix</keyword>
<dbReference type="InterPro" id="IPR013783">
    <property type="entry name" value="Ig-like_fold"/>
</dbReference>